<proteinExistence type="predicted"/>
<feature type="domain" description="FAD-binding" evidence="1">
    <location>
        <begin position="2"/>
        <end position="334"/>
    </location>
</feature>
<name>A0ABY5Q908_9ACTN</name>
<reference evidence="2" key="1">
    <citation type="submission" date="2022-08" db="EMBL/GenBank/DDBJ databases">
        <authorList>
            <person name="Tian L."/>
        </authorList>
    </citation>
    <scope>NUCLEOTIDE SEQUENCE</scope>
    <source>
        <strain evidence="2">CM253</strain>
        <plasmid evidence="2">unnamed1</plasmid>
    </source>
</reference>
<keyword evidence="3" id="KW-1185">Reference proteome</keyword>
<dbReference type="Proteomes" id="UP001057738">
    <property type="component" value="Plasmid unnamed1"/>
</dbReference>
<dbReference type="PANTHER" id="PTHR43422">
    <property type="entry name" value="THIAMINE THIAZOLE SYNTHASE"/>
    <property type="match status" value="1"/>
</dbReference>
<gene>
    <name evidence="2" type="ORF">NRK68_35155</name>
</gene>
<dbReference type="InterPro" id="IPR002938">
    <property type="entry name" value="FAD-bd"/>
</dbReference>
<sequence length="466" mass="50312">MTHAVVLGGGLTGMLTAAALKGRADRVTVLESDVLPDSPQPRRGLPQGHHNHMLMGGGAEAFDKLIPGTTELLYAAGAQRRGLPGDALALSPEGWFHRHPSEAYVLLCSRDLLDHVVRRQVLGDGTVELVGSAKVTGLTGDATKVTGVTYDGEDGPRTLEADFVVDATGRRSKSPQWLVDLGLPLVHEEYIDGGFAYASRVYQAPPGTPEDFPGVLLQAKTGTDQPGRGAALLPNENGRWIVTLFGTRGGEPPTDEEGFVRYARERDHPIIADLVDQAEPLSEIRAYRGMANRRLYFEKLPMPRNFVVLGDAFQALNPNHGTGMSVAAQSALVLRDLIDAHPFTPDLSRTVQAAIAKVSAGPWQLVLGTDQFFPGVKSNLKRPGNPSQLKMTARLARIATENAYVSNTLFRIGSLSARPSSMLSPAFIWAALRGPRRRLLTAEEAIAQFPEFGDLLTRGKALNKKN</sequence>
<protein>
    <submittedName>
        <fullName evidence="2">FAD-dependent monooxygenase</fullName>
    </submittedName>
</protein>
<dbReference type="Gene3D" id="3.50.50.60">
    <property type="entry name" value="FAD/NAD(P)-binding domain"/>
    <property type="match status" value="1"/>
</dbReference>
<keyword evidence="2" id="KW-0503">Monooxygenase</keyword>
<keyword evidence="2" id="KW-0614">Plasmid</keyword>
<evidence type="ECO:0000259" key="1">
    <source>
        <dbReference type="Pfam" id="PF01494"/>
    </source>
</evidence>
<dbReference type="PANTHER" id="PTHR43422:SF3">
    <property type="entry name" value="THIAMINE THIAZOLE SYNTHASE"/>
    <property type="match status" value="1"/>
</dbReference>
<organism evidence="2 3">
    <name type="scientific">Streptomyces yangpuensis</name>
    <dbReference type="NCBI Taxonomy" id="1648182"/>
    <lineage>
        <taxon>Bacteria</taxon>
        <taxon>Bacillati</taxon>
        <taxon>Actinomycetota</taxon>
        <taxon>Actinomycetes</taxon>
        <taxon>Kitasatosporales</taxon>
        <taxon>Streptomycetaceae</taxon>
        <taxon>Streptomyces</taxon>
    </lineage>
</organism>
<dbReference type="EMBL" id="CP102515">
    <property type="protein sequence ID" value="UUY52498.1"/>
    <property type="molecule type" value="Genomic_DNA"/>
</dbReference>
<dbReference type="InterPro" id="IPR036188">
    <property type="entry name" value="FAD/NAD-bd_sf"/>
</dbReference>
<keyword evidence="2" id="KW-0560">Oxidoreductase</keyword>
<evidence type="ECO:0000313" key="3">
    <source>
        <dbReference type="Proteomes" id="UP001057738"/>
    </source>
</evidence>
<dbReference type="RefSeq" id="WP_257858244.1">
    <property type="nucleotide sequence ID" value="NZ_CP102515.1"/>
</dbReference>
<accession>A0ABY5Q908</accession>
<dbReference type="PRINTS" id="PR00420">
    <property type="entry name" value="RNGMNOXGNASE"/>
</dbReference>
<dbReference type="GO" id="GO:0004497">
    <property type="term" value="F:monooxygenase activity"/>
    <property type="evidence" value="ECO:0007669"/>
    <property type="project" value="UniProtKB-KW"/>
</dbReference>
<dbReference type="SUPFAM" id="SSF51905">
    <property type="entry name" value="FAD/NAD(P)-binding domain"/>
    <property type="match status" value="1"/>
</dbReference>
<dbReference type="Pfam" id="PF01494">
    <property type="entry name" value="FAD_binding_3"/>
    <property type="match status" value="1"/>
</dbReference>
<dbReference type="GeneID" id="95578780"/>
<geneLocation type="plasmid" evidence="2 3">
    <name>unnamed1</name>
</geneLocation>
<evidence type="ECO:0000313" key="2">
    <source>
        <dbReference type="EMBL" id="UUY52498.1"/>
    </source>
</evidence>